<dbReference type="OrthoDB" id="5407466at2"/>
<dbReference type="NCBIfam" id="NF033593">
    <property type="entry name" value="transpos_ISNCY_1"/>
    <property type="match status" value="1"/>
</dbReference>
<protein>
    <submittedName>
        <fullName evidence="3">ISNCY family transposase</fullName>
    </submittedName>
</protein>
<dbReference type="RefSeq" id="WP_114487110.1">
    <property type="nucleotide sequence ID" value="NZ_QPIJ01000026.1"/>
</dbReference>
<reference evidence="3 4" key="1">
    <citation type="submission" date="2018-07" db="EMBL/GenBank/DDBJ databases">
        <title>Halomonas rutogse sp. nov., isolated from Lake TangqianCo on Tibetan Plateau.</title>
        <authorList>
            <person name="Lu H."/>
            <person name="Xing P."/>
            <person name="Wu Q."/>
        </authorList>
    </citation>
    <scope>NUCLEOTIDE SEQUENCE [LARGE SCALE GENOMIC DNA]</scope>
    <source>
        <strain evidence="3 4">TQ8S</strain>
    </source>
</reference>
<organism evidence="3 4">
    <name type="scientific">Vreelandella rituensis</name>
    <dbReference type="NCBI Taxonomy" id="2282306"/>
    <lineage>
        <taxon>Bacteria</taxon>
        <taxon>Pseudomonadati</taxon>
        <taxon>Pseudomonadota</taxon>
        <taxon>Gammaproteobacteria</taxon>
        <taxon>Oceanospirillales</taxon>
        <taxon>Halomonadaceae</taxon>
        <taxon>Vreelandella</taxon>
    </lineage>
</organism>
<gene>
    <name evidence="3" type="ORF">DU506_11740</name>
</gene>
<dbReference type="PANTHER" id="PTHR33803:SF3">
    <property type="entry name" value="BLL1974 PROTEIN"/>
    <property type="match status" value="1"/>
</dbReference>
<accession>A0A368TZX5</accession>
<dbReference type="Proteomes" id="UP000253204">
    <property type="component" value="Unassembled WGS sequence"/>
</dbReference>
<dbReference type="GO" id="GO:0006313">
    <property type="term" value="P:DNA transposition"/>
    <property type="evidence" value="ECO:0007669"/>
    <property type="project" value="InterPro"/>
</dbReference>
<sequence>MRETRHAQASIFEHYSNHEYGIKLQKLSEVLDRQPEILNLVAADLIDASVSAVGRTGLSAESVLRCLVLRQQLGCSYEQLAFHLSDSVTYRTFTRLPAQLSPSRSCLQSTIRRITPETLEQAHQDQALTRNLMREGVLSMDKLRIDSTVVASHIAPPSDSQLLNDGVRVISRLLAKSNADTGLKIRFTDKRKASKSLAFRIFNAKKAAKDELYPDLLKIARLVLKQADRGQRQVLEGGDGSAAQQKWLDALAHYRELMSRVIEQTERRVIQGERVPSSDKLVSLFEPHTDIIVKGFRDVQYGHKINLSSEVSGFITALTIEEGNPGDKTLFLPILDFHRSVLGKLPCAVVADGGYASQANVAAGRAMGLKHVVFHKPVGVSLTAMGVKSKTFNALRHFRAGVEGNISELKRAFGAAKAKWKGHDGFKAFVWASALSYNLVRLARLGPD</sequence>
<dbReference type="GO" id="GO:0003677">
    <property type="term" value="F:DNA binding"/>
    <property type="evidence" value="ECO:0007669"/>
    <property type="project" value="InterPro"/>
</dbReference>
<evidence type="ECO:0000313" key="4">
    <source>
        <dbReference type="Proteomes" id="UP000253204"/>
    </source>
</evidence>
<evidence type="ECO:0000259" key="1">
    <source>
        <dbReference type="Pfam" id="PF01609"/>
    </source>
</evidence>
<dbReference type="GO" id="GO:0004803">
    <property type="term" value="F:transposase activity"/>
    <property type="evidence" value="ECO:0007669"/>
    <property type="project" value="InterPro"/>
</dbReference>
<feature type="domain" description="Transposase IS4-like" evidence="1">
    <location>
        <begin position="312"/>
        <end position="439"/>
    </location>
</feature>
<evidence type="ECO:0000313" key="3">
    <source>
        <dbReference type="EMBL" id="RCV90365.1"/>
    </source>
</evidence>
<comment type="caution">
    <text evidence="3">The sequence shown here is derived from an EMBL/GenBank/DDBJ whole genome shotgun (WGS) entry which is preliminary data.</text>
</comment>
<evidence type="ECO:0000259" key="2">
    <source>
        <dbReference type="Pfam" id="PF05598"/>
    </source>
</evidence>
<dbReference type="InterPro" id="IPR008490">
    <property type="entry name" value="Transposase_InsH_N"/>
</dbReference>
<dbReference type="Pfam" id="PF05598">
    <property type="entry name" value="DUF772"/>
    <property type="match status" value="1"/>
</dbReference>
<dbReference type="PANTHER" id="PTHR33803">
    <property type="entry name" value="IS1478 TRANSPOSASE"/>
    <property type="match status" value="1"/>
</dbReference>
<dbReference type="EMBL" id="QPIJ01000026">
    <property type="protein sequence ID" value="RCV90365.1"/>
    <property type="molecule type" value="Genomic_DNA"/>
</dbReference>
<keyword evidence="4" id="KW-1185">Reference proteome</keyword>
<proteinExistence type="predicted"/>
<dbReference type="AlphaFoldDB" id="A0A368TZX5"/>
<dbReference type="InterPro" id="IPR002559">
    <property type="entry name" value="Transposase_11"/>
</dbReference>
<feature type="domain" description="Transposase InsH N-terminal" evidence="2">
    <location>
        <begin position="23"/>
        <end position="108"/>
    </location>
</feature>
<name>A0A368TZX5_9GAMM</name>
<dbReference type="Pfam" id="PF01609">
    <property type="entry name" value="DDE_Tnp_1"/>
    <property type="match status" value="1"/>
</dbReference>